<protein>
    <submittedName>
        <fullName evidence="1">Uncharacterized protein</fullName>
    </submittedName>
</protein>
<evidence type="ECO:0000313" key="1">
    <source>
        <dbReference type="EMBL" id="SVE28794.1"/>
    </source>
</evidence>
<sequence length="53" mass="6219">MRLIKRTFFAFVLLVAGWLLNFIFDTQFVLGVVSGWLMKEGYDSLARYLLNLM</sequence>
<organism evidence="1">
    <name type="scientific">marine metagenome</name>
    <dbReference type="NCBI Taxonomy" id="408172"/>
    <lineage>
        <taxon>unclassified sequences</taxon>
        <taxon>metagenomes</taxon>
        <taxon>ecological metagenomes</taxon>
    </lineage>
</organism>
<proteinExistence type="predicted"/>
<gene>
    <name evidence="1" type="ORF">METZ01_LOCUS481648</name>
</gene>
<accession>A0A383C9E3</accession>
<reference evidence="1" key="1">
    <citation type="submission" date="2018-05" db="EMBL/GenBank/DDBJ databases">
        <authorList>
            <person name="Lanie J.A."/>
            <person name="Ng W.-L."/>
            <person name="Kazmierczak K.M."/>
            <person name="Andrzejewski T.M."/>
            <person name="Davidsen T.M."/>
            <person name="Wayne K.J."/>
            <person name="Tettelin H."/>
            <person name="Glass J.I."/>
            <person name="Rusch D."/>
            <person name="Podicherti R."/>
            <person name="Tsui H.-C.T."/>
            <person name="Winkler M.E."/>
        </authorList>
    </citation>
    <scope>NUCLEOTIDE SEQUENCE</scope>
</reference>
<name>A0A383C9E3_9ZZZZ</name>
<dbReference type="AlphaFoldDB" id="A0A383C9E3"/>
<dbReference type="EMBL" id="UINC01206935">
    <property type="protein sequence ID" value="SVE28794.1"/>
    <property type="molecule type" value="Genomic_DNA"/>
</dbReference>